<name>A0A7Y2RCT0_9GAMM</name>
<dbReference type="Gene3D" id="2.40.160.10">
    <property type="entry name" value="Porin"/>
    <property type="match status" value="1"/>
</dbReference>
<comment type="caution">
    <text evidence="2">The sequence shown here is derived from an EMBL/GenBank/DDBJ whole genome shotgun (WGS) entry which is preliminary data.</text>
</comment>
<dbReference type="RefSeq" id="WP_171539636.1">
    <property type="nucleotide sequence ID" value="NZ_JABERL010000005.1"/>
</dbReference>
<dbReference type="AlphaFoldDB" id="A0A7Y2RCT0"/>
<dbReference type="EMBL" id="JABERL010000005">
    <property type="protein sequence ID" value="NNH76426.1"/>
    <property type="molecule type" value="Genomic_DNA"/>
</dbReference>
<proteinExistence type="predicted"/>
<protein>
    <recommendedName>
        <fullName evidence="4">Porin</fullName>
    </recommendedName>
</protein>
<evidence type="ECO:0000313" key="3">
    <source>
        <dbReference type="Proteomes" id="UP000569202"/>
    </source>
</evidence>
<dbReference type="Proteomes" id="UP000569202">
    <property type="component" value="Unassembled WGS sequence"/>
</dbReference>
<sequence length="384" mass="44056">MFKKLILSLSVLSLFSQITHAEEATSAKFDVNGTIRFQYTHNDFLEDSGNKIDFSDAVLWLNYQNQAWSGHLDYRFYEAYDKLGGIHFPVNAWLAYDFNDDHKVTVGLQPVPIGLDRYYSSSYNLTQLYQLGLEELNNWGVNYQYSPEGYNLSAAYFIRDAGSHTGKSQNSSHYSSNLTAESNFADGTQLEEKNMLALKLDKKFNYEIAATPITTTAGASYLYSQVDNLKTRQTGDRQVWTVFQKTQINRLGINIVYGGQNIDNKDIEHKNESTFGFFDGYYNVANKANFLSTEINYALPFETKNFKSPILYSTYSRYFKDEAGYADSERLINGVYTKYKENFQFYLEYINAKNDVGFGQANGFSQGTENKRNNLLFLSLGYYF</sequence>
<gene>
    <name evidence="2" type="ORF">HLH17_01735</name>
</gene>
<reference evidence="2 3" key="1">
    <citation type="submission" date="2020-04" db="EMBL/GenBank/DDBJ databases">
        <title>Acinetobacter Taxon 24.</title>
        <authorList>
            <person name="Nemec A."/>
            <person name="Radolfova-Krizova L."/>
            <person name="Higgins P.G."/>
            <person name="Spanelova P."/>
        </authorList>
    </citation>
    <scope>NUCLEOTIDE SEQUENCE [LARGE SCALE GENOMIC DNA]</scope>
    <source>
        <strain evidence="2 3">ANC 5380</strain>
    </source>
</reference>
<feature type="signal peptide" evidence="1">
    <location>
        <begin position="1"/>
        <end position="21"/>
    </location>
</feature>
<evidence type="ECO:0000256" key="1">
    <source>
        <dbReference type="SAM" id="SignalP"/>
    </source>
</evidence>
<feature type="chain" id="PRO_5031119708" description="Porin" evidence="1">
    <location>
        <begin position="22"/>
        <end position="384"/>
    </location>
</feature>
<keyword evidence="1" id="KW-0732">Signal</keyword>
<evidence type="ECO:0008006" key="4">
    <source>
        <dbReference type="Google" id="ProtNLM"/>
    </source>
</evidence>
<evidence type="ECO:0000313" key="2">
    <source>
        <dbReference type="EMBL" id="NNH76426.1"/>
    </source>
</evidence>
<accession>A0A7Y2RCT0</accession>
<organism evidence="2 3">
    <name type="scientific">Acinetobacter terrae</name>
    <dbReference type="NCBI Taxonomy" id="2731247"/>
    <lineage>
        <taxon>Bacteria</taxon>
        <taxon>Pseudomonadati</taxon>
        <taxon>Pseudomonadota</taxon>
        <taxon>Gammaproteobacteria</taxon>
        <taxon>Moraxellales</taxon>
        <taxon>Moraxellaceae</taxon>
        <taxon>Acinetobacter</taxon>
        <taxon>Acinetobacter Taxon 24</taxon>
    </lineage>
</organism>
<dbReference type="InterPro" id="IPR023614">
    <property type="entry name" value="Porin_dom_sf"/>
</dbReference>